<keyword evidence="2" id="KW-1185">Reference proteome</keyword>
<reference evidence="1" key="1">
    <citation type="submission" date="2015-10" db="EMBL/GenBank/DDBJ databases">
        <authorList>
            <person name="Regsiter A."/>
            <person name="william w."/>
        </authorList>
    </citation>
    <scope>NUCLEOTIDE SEQUENCE</scope>
    <source>
        <strain evidence="1">Montdore</strain>
    </source>
</reference>
<organism evidence="1 2">
    <name type="scientific">Tuber aestivum</name>
    <name type="common">summer truffle</name>
    <dbReference type="NCBI Taxonomy" id="59557"/>
    <lineage>
        <taxon>Eukaryota</taxon>
        <taxon>Fungi</taxon>
        <taxon>Dikarya</taxon>
        <taxon>Ascomycota</taxon>
        <taxon>Pezizomycotina</taxon>
        <taxon>Pezizomycetes</taxon>
        <taxon>Pezizales</taxon>
        <taxon>Tuberaceae</taxon>
        <taxon>Tuber</taxon>
    </lineage>
</organism>
<sequence length="354" mass="40790">MQSVLKMGIISPVKDLTAPYNCPQSILYKKFGKPSDIYVPALNLGKDTRRARMFQTITPFAVKYNLSINSAYEEGDYKHISKALLKEKGTVIIVWEHKEIQQLVNALGVKSVTQKWGTNDYDSIWIAQTDQLQKIENDIKANAMEHKFDKQIIDLNNDQIDDYIYLYQCGEPKCIKVYLNINGILKEQIAEQCWSYRKDTNFNTRPLLWESPYVSIRSVEFDTNRALIKDNYVLTNGAYTGASMLSPPFYSKQREPAVINTNNYNLRFSPNTDLLKGAEKETFTFGITEGTNIIAQIKMGSKINILSELIQRDRSWLFIEVDPTFLVGKDHPVSFDFKDQQLRGWISSKYVTRK</sequence>
<evidence type="ECO:0000313" key="2">
    <source>
        <dbReference type="Proteomes" id="UP001412239"/>
    </source>
</evidence>
<evidence type="ECO:0000313" key="1">
    <source>
        <dbReference type="EMBL" id="CUS06605.1"/>
    </source>
</evidence>
<dbReference type="AlphaFoldDB" id="A0A292PIZ0"/>
<name>A0A292PIZ0_9PEZI</name>
<accession>A0A292PIZ0</accession>
<protein>
    <submittedName>
        <fullName evidence="1">Uncharacterized protein</fullName>
    </submittedName>
</protein>
<dbReference type="EMBL" id="LN894168">
    <property type="protein sequence ID" value="CUS06605.1"/>
    <property type="molecule type" value="Genomic_DNA"/>
</dbReference>
<proteinExistence type="predicted"/>
<dbReference type="Proteomes" id="UP001412239">
    <property type="component" value="Unassembled WGS sequence"/>
</dbReference>
<gene>
    <name evidence="1" type="ORF">GSTUAT00009344001</name>
</gene>